<feature type="transmembrane region" description="Helical" evidence="6">
    <location>
        <begin position="36"/>
        <end position="53"/>
    </location>
</feature>
<dbReference type="STRING" id="869212.Turpa_0954"/>
<dbReference type="PANTHER" id="PTHR42920">
    <property type="entry name" value="OS03G0707200 PROTEIN-RELATED"/>
    <property type="match status" value="1"/>
</dbReference>
<keyword evidence="9" id="KW-1185">Reference proteome</keyword>
<evidence type="ECO:0000313" key="8">
    <source>
        <dbReference type="EMBL" id="AFM11603.1"/>
    </source>
</evidence>
<dbReference type="SUPFAM" id="SSF103481">
    <property type="entry name" value="Multidrug resistance efflux transporter EmrE"/>
    <property type="match status" value="2"/>
</dbReference>
<feature type="transmembrane region" description="Helical" evidence="6">
    <location>
        <begin position="121"/>
        <end position="138"/>
    </location>
</feature>
<feature type="transmembrane region" description="Helical" evidence="6">
    <location>
        <begin position="181"/>
        <end position="201"/>
    </location>
</feature>
<dbReference type="InterPro" id="IPR037185">
    <property type="entry name" value="EmrE-like"/>
</dbReference>
<evidence type="ECO:0000256" key="5">
    <source>
        <dbReference type="ARBA" id="ARBA00023136"/>
    </source>
</evidence>
<dbReference type="HOGENOM" id="CLU_033863_21_1_12"/>
<dbReference type="GO" id="GO:0005886">
    <property type="term" value="C:plasma membrane"/>
    <property type="evidence" value="ECO:0007669"/>
    <property type="project" value="UniProtKB-SubCell"/>
</dbReference>
<feature type="transmembrane region" description="Helical" evidence="6">
    <location>
        <begin position="95"/>
        <end position="114"/>
    </location>
</feature>
<dbReference type="AlphaFoldDB" id="I4B2U6"/>
<feature type="transmembrane region" description="Helical" evidence="6">
    <location>
        <begin position="207"/>
        <end position="226"/>
    </location>
</feature>
<feature type="transmembrane region" description="Helical" evidence="6">
    <location>
        <begin position="238"/>
        <end position="258"/>
    </location>
</feature>
<keyword evidence="2" id="KW-1003">Cell membrane</keyword>
<accession>I4B2U6</accession>
<dbReference type="RefSeq" id="WP_014802121.1">
    <property type="nucleotide sequence ID" value="NC_018020.1"/>
</dbReference>
<evidence type="ECO:0000256" key="6">
    <source>
        <dbReference type="SAM" id="Phobius"/>
    </source>
</evidence>
<evidence type="ECO:0000256" key="3">
    <source>
        <dbReference type="ARBA" id="ARBA00022692"/>
    </source>
</evidence>
<keyword evidence="5 6" id="KW-0472">Membrane</keyword>
<dbReference type="EMBL" id="CP002959">
    <property type="protein sequence ID" value="AFM11603.1"/>
    <property type="molecule type" value="Genomic_DNA"/>
</dbReference>
<evidence type="ECO:0000313" key="9">
    <source>
        <dbReference type="Proteomes" id="UP000006048"/>
    </source>
</evidence>
<keyword evidence="3 6" id="KW-0812">Transmembrane</keyword>
<dbReference type="InterPro" id="IPR051258">
    <property type="entry name" value="Diverse_Substrate_Transporter"/>
</dbReference>
<feature type="transmembrane region" description="Helical" evidence="6">
    <location>
        <begin position="65"/>
        <end position="83"/>
    </location>
</feature>
<feature type="domain" description="EamA" evidence="7">
    <location>
        <begin position="148"/>
        <end position="278"/>
    </location>
</feature>
<name>I4B2U6_TURPD</name>
<reference evidence="8 9" key="1">
    <citation type="submission" date="2012-06" db="EMBL/GenBank/DDBJ databases">
        <title>The complete chromosome of genome of Turneriella parva DSM 21527.</title>
        <authorList>
            <consortium name="US DOE Joint Genome Institute (JGI-PGF)"/>
            <person name="Lucas S."/>
            <person name="Han J."/>
            <person name="Lapidus A."/>
            <person name="Bruce D."/>
            <person name="Goodwin L."/>
            <person name="Pitluck S."/>
            <person name="Peters L."/>
            <person name="Kyrpides N."/>
            <person name="Mavromatis K."/>
            <person name="Ivanova N."/>
            <person name="Mikhailova N."/>
            <person name="Chertkov O."/>
            <person name="Detter J.C."/>
            <person name="Tapia R."/>
            <person name="Han C."/>
            <person name="Land M."/>
            <person name="Hauser L."/>
            <person name="Markowitz V."/>
            <person name="Cheng J.-F."/>
            <person name="Hugenholtz P."/>
            <person name="Woyke T."/>
            <person name="Wu D."/>
            <person name="Gronow S."/>
            <person name="Wellnitz S."/>
            <person name="Brambilla E."/>
            <person name="Klenk H.-P."/>
            <person name="Eisen J.A."/>
        </authorList>
    </citation>
    <scope>NUCLEOTIDE SEQUENCE [LARGE SCALE GENOMIC DNA]</scope>
    <source>
        <strain evidence="9">ATCC BAA-1111 / DSM 21527 / NCTC 11395 / H</strain>
    </source>
</reference>
<dbReference type="InterPro" id="IPR000620">
    <property type="entry name" value="EamA_dom"/>
</dbReference>
<dbReference type="OrthoDB" id="9804865at2"/>
<proteinExistence type="predicted"/>
<comment type="subcellular location">
    <subcellularLocation>
        <location evidence="1">Cell membrane</location>
        <topology evidence="1">Multi-pass membrane protein</topology>
    </subcellularLocation>
</comment>
<evidence type="ECO:0000259" key="7">
    <source>
        <dbReference type="Pfam" id="PF00892"/>
    </source>
</evidence>
<organism evidence="8 9">
    <name type="scientific">Turneriella parva (strain ATCC BAA-1111 / DSM 21527 / NCTC 11395 / H)</name>
    <name type="common">Leptospira parva</name>
    <dbReference type="NCBI Taxonomy" id="869212"/>
    <lineage>
        <taxon>Bacteria</taxon>
        <taxon>Pseudomonadati</taxon>
        <taxon>Spirochaetota</taxon>
        <taxon>Spirochaetia</taxon>
        <taxon>Leptospirales</taxon>
        <taxon>Leptospiraceae</taxon>
        <taxon>Turneriella</taxon>
    </lineage>
</organism>
<keyword evidence="4 6" id="KW-1133">Transmembrane helix</keyword>
<protein>
    <recommendedName>
        <fullName evidence="7">EamA domain-containing protein</fullName>
    </recommendedName>
</protein>
<feature type="domain" description="EamA" evidence="7">
    <location>
        <begin position="11"/>
        <end position="136"/>
    </location>
</feature>
<gene>
    <name evidence="8" type="ordered locus">Turpa_0954</name>
</gene>
<dbReference type="Proteomes" id="UP000006048">
    <property type="component" value="Chromosome"/>
</dbReference>
<dbReference type="Pfam" id="PF00892">
    <property type="entry name" value="EamA"/>
    <property type="match status" value="2"/>
</dbReference>
<dbReference type="PANTHER" id="PTHR42920:SF5">
    <property type="entry name" value="EAMA DOMAIN-CONTAINING PROTEIN"/>
    <property type="match status" value="1"/>
</dbReference>
<evidence type="ECO:0000256" key="2">
    <source>
        <dbReference type="ARBA" id="ARBA00022475"/>
    </source>
</evidence>
<dbReference type="KEGG" id="tpx:Turpa_0954"/>
<evidence type="ECO:0000256" key="1">
    <source>
        <dbReference type="ARBA" id="ARBA00004651"/>
    </source>
</evidence>
<feature type="transmembrane region" description="Helical" evidence="6">
    <location>
        <begin position="264"/>
        <end position="287"/>
    </location>
</feature>
<feature type="transmembrane region" description="Helical" evidence="6">
    <location>
        <begin position="150"/>
        <end position="169"/>
    </location>
</feature>
<feature type="transmembrane region" description="Helical" evidence="6">
    <location>
        <begin position="12"/>
        <end position="30"/>
    </location>
</feature>
<sequence length="302" mass="33365">MRKALYRPETMLVLCTVIWGGTFPAVKVALSFTTPWIIVAFRFAVAGIIFAVLYRRAAFRVAPVIWLRGAILGFFFFIGFTLQSMGLEYTTTSRSAFITELLVLFTPILYFILYRRLPSRYTLAGAVLVLAGLYYLTSPEGFMDWNYGDWLTLACAAAFSAYIIGVGAWSNAETRRPLATLQSLTVAFLALPMAFGKGVYVPPALDLWLALLYLTLPGTVFVIMLQMRFQPLTTPSRAGVIFALEPVFATAYAFLLALEPFSNRGVFGAVIVTAGVVWSEAGHLFFLSAPHSSQSQKELPPD</sequence>
<evidence type="ECO:0000256" key="4">
    <source>
        <dbReference type="ARBA" id="ARBA00022989"/>
    </source>
</evidence>